<dbReference type="PANTHER" id="PTHR36536:SF3">
    <property type="entry name" value="UPF0111 PROTEIN HI_1603"/>
    <property type="match status" value="1"/>
</dbReference>
<dbReference type="Gene3D" id="1.20.58.220">
    <property type="entry name" value="Phosphate transport system protein phou homolog 2, domain 2"/>
    <property type="match status" value="1"/>
</dbReference>
<dbReference type="STRING" id="1513271.XM47_16060"/>
<protein>
    <submittedName>
        <fullName evidence="2">Phosphate transport regulator</fullName>
    </submittedName>
</protein>
<evidence type="ECO:0000256" key="1">
    <source>
        <dbReference type="ARBA" id="ARBA00008591"/>
    </source>
</evidence>
<accession>A0A0J8GMT3</accession>
<evidence type="ECO:0000313" key="3">
    <source>
        <dbReference type="Proteomes" id="UP000037600"/>
    </source>
</evidence>
<dbReference type="SUPFAM" id="SSF109755">
    <property type="entry name" value="PhoU-like"/>
    <property type="match status" value="1"/>
</dbReference>
<dbReference type="PANTHER" id="PTHR36536">
    <property type="entry name" value="UPF0111 PROTEIN HI_1603"/>
    <property type="match status" value="1"/>
</dbReference>
<dbReference type="RefSeq" id="WP_048694785.1">
    <property type="nucleotide sequence ID" value="NZ_KQ130503.1"/>
</dbReference>
<reference evidence="2 3" key="1">
    <citation type="submission" date="2015-04" db="EMBL/GenBank/DDBJ databases">
        <title>Draft Genome Sequence of the Novel Agar-Digesting Marine Bacterium Q1.</title>
        <authorList>
            <person name="Li Y."/>
            <person name="Li D."/>
            <person name="Chen G."/>
            <person name="Du Z."/>
        </authorList>
    </citation>
    <scope>NUCLEOTIDE SEQUENCE [LARGE SCALE GENOMIC DNA]</scope>
    <source>
        <strain evidence="2 3">Q1</strain>
    </source>
</reference>
<comment type="caution">
    <text evidence="2">The sequence shown here is derived from an EMBL/GenBank/DDBJ whole genome shotgun (WGS) entry which is preliminary data.</text>
</comment>
<dbReference type="AlphaFoldDB" id="A0A0J8GMT3"/>
<dbReference type="OrthoDB" id="9780540at2"/>
<dbReference type="InterPro" id="IPR038078">
    <property type="entry name" value="PhoU-like_sf"/>
</dbReference>
<dbReference type="Proteomes" id="UP000037600">
    <property type="component" value="Unassembled WGS sequence"/>
</dbReference>
<dbReference type="EMBL" id="LAZL01000031">
    <property type="protein sequence ID" value="KMT64097.1"/>
    <property type="molecule type" value="Genomic_DNA"/>
</dbReference>
<dbReference type="PATRIC" id="fig|1513271.3.peg.3310"/>
<keyword evidence="3" id="KW-1185">Reference proteome</keyword>
<dbReference type="NCBIfam" id="TIGR00153">
    <property type="entry name" value="TIGR00153 family protein"/>
    <property type="match status" value="1"/>
</dbReference>
<comment type="similarity">
    <text evidence="1">Belongs to the UPF0111 family.</text>
</comment>
<name>A0A0J8GMT3_9ALTE</name>
<gene>
    <name evidence="2" type="ORF">XM47_16060</name>
</gene>
<dbReference type="InterPro" id="IPR018445">
    <property type="entry name" value="Put_Phosphate_transp_reg"/>
</dbReference>
<dbReference type="InterPro" id="IPR002727">
    <property type="entry name" value="DUF47"/>
</dbReference>
<sequence length="225" mass="25253">MSANSLLGLFGKSPFKALEKHIDLAKATSEQLAPFFDAVFQEDWTAAESVRLKISELEQQADKIKRDIRVQLPKGIFLPVDRADLLELIVQQDKIANKAKDIAGRVVGRQLTIPQAIQEDFRNYLNRSLDAVAVAAKAINELDELLEMGFRGREVDIVEQIIQKIEAIEADTDLMQIKIRQSIRAAESELNPIDAIFLYDIIEWVGDLADKAESVGGRLELLLTR</sequence>
<proteinExistence type="inferred from homology"/>
<evidence type="ECO:0000313" key="2">
    <source>
        <dbReference type="EMBL" id="KMT64097.1"/>
    </source>
</evidence>
<organism evidence="2 3">
    <name type="scientific">Catenovulum maritimum</name>
    <dbReference type="NCBI Taxonomy" id="1513271"/>
    <lineage>
        <taxon>Bacteria</taxon>
        <taxon>Pseudomonadati</taxon>
        <taxon>Pseudomonadota</taxon>
        <taxon>Gammaproteobacteria</taxon>
        <taxon>Alteromonadales</taxon>
        <taxon>Alteromonadaceae</taxon>
        <taxon>Catenovulum</taxon>
    </lineage>
</organism>
<dbReference type="Pfam" id="PF01865">
    <property type="entry name" value="PhoU_div"/>
    <property type="match status" value="1"/>
</dbReference>